<organism evidence="2 3">
    <name type="scientific">Sphingomonas vulcanisoli</name>
    <dbReference type="NCBI Taxonomy" id="1658060"/>
    <lineage>
        <taxon>Bacteria</taxon>
        <taxon>Pseudomonadati</taxon>
        <taxon>Pseudomonadota</taxon>
        <taxon>Alphaproteobacteria</taxon>
        <taxon>Sphingomonadales</taxon>
        <taxon>Sphingomonadaceae</taxon>
        <taxon>Sphingomonas</taxon>
    </lineage>
</organism>
<dbReference type="Gene3D" id="3.30.420.40">
    <property type="match status" value="1"/>
</dbReference>
<dbReference type="InterPro" id="IPR022496">
    <property type="entry name" value="T6A_TsaB"/>
</dbReference>
<dbReference type="Pfam" id="PF00814">
    <property type="entry name" value="TsaD"/>
    <property type="match status" value="1"/>
</dbReference>
<gene>
    <name evidence="2" type="ORF">FHS31_002411</name>
</gene>
<proteinExistence type="predicted"/>
<protein>
    <submittedName>
        <fullName evidence="2">tRNA threonylcarbamoyl adenosine modification protein YeaZ</fullName>
    </submittedName>
</protein>
<evidence type="ECO:0000313" key="3">
    <source>
        <dbReference type="Proteomes" id="UP000727456"/>
    </source>
</evidence>
<keyword evidence="3" id="KW-1185">Reference proteome</keyword>
<sequence>MATLVIDTATAACSVALIESDRLLANIHEIVGRGHAERLVPMIGELIERRERPDAVLVDVGPGSFTGVRVGLAAARAFGLAWSVPVKGYSSLVLLARMAAGQGPRAVAIPGGHGELFVQRFMDPVTPLGPLVSLAPAEAARFVHEDPVFGEGAAALTTARGGGTAVPLLPDAAAARWLPADAANLPPRPIYGRAPDARLPG</sequence>
<dbReference type="RefSeq" id="WP_167073786.1">
    <property type="nucleotide sequence ID" value="NZ_JAAOZC010000006.1"/>
</dbReference>
<dbReference type="EMBL" id="JAAOZC010000006">
    <property type="protein sequence ID" value="NIJ08787.1"/>
    <property type="molecule type" value="Genomic_DNA"/>
</dbReference>
<comment type="caution">
    <text evidence="2">The sequence shown here is derived from an EMBL/GenBank/DDBJ whole genome shotgun (WGS) entry which is preliminary data.</text>
</comment>
<feature type="domain" description="Gcp-like" evidence="1">
    <location>
        <begin position="29"/>
        <end position="120"/>
    </location>
</feature>
<evidence type="ECO:0000313" key="2">
    <source>
        <dbReference type="EMBL" id="NIJ08787.1"/>
    </source>
</evidence>
<dbReference type="InterPro" id="IPR043129">
    <property type="entry name" value="ATPase_NBD"/>
</dbReference>
<dbReference type="InterPro" id="IPR000905">
    <property type="entry name" value="Gcp-like_dom"/>
</dbReference>
<dbReference type="NCBIfam" id="TIGR03725">
    <property type="entry name" value="T6A_YeaZ"/>
    <property type="match status" value="1"/>
</dbReference>
<accession>A0ABX0TWK6</accession>
<name>A0ABX0TWK6_9SPHN</name>
<reference evidence="2 3" key="1">
    <citation type="submission" date="2020-03" db="EMBL/GenBank/DDBJ databases">
        <title>Genomic Encyclopedia of Type Strains, Phase III (KMG-III): the genomes of soil and plant-associated and newly described type strains.</title>
        <authorList>
            <person name="Whitman W."/>
        </authorList>
    </citation>
    <scope>NUCLEOTIDE SEQUENCE [LARGE SCALE GENOMIC DNA]</scope>
    <source>
        <strain evidence="2 3">CECT 8804</strain>
    </source>
</reference>
<dbReference type="SUPFAM" id="SSF53067">
    <property type="entry name" value="Actin-like ATPase domain"/>
    <property type="match status" value="1"/>
</dbReference>
<dbReference type="Proteomes" id="UP000727456">
    <property type="component" value="Unassembled WGS sequence"/>
</dbReference>
<evidence type="ECO:0000259" key="1">
    <source>
        <dbReference type="Pfam" id="PF00814"/>
    </source>
</evidence>